<dbReference type="HOGENOM" id="CLU_022501_4_1_1"/>
<dbReference type="SUPFAM" id="SSF53474">
    <property type="entry name" value="alpha/beta-Hydrolases"/>
    <property type="match status" value="1"/>
</dbReference>
<evidence type="ECO:0000256" key="4">
    <source>
        <dbReference type="ARBA" id="ARBA00023098"/>
    </source>
</evidence>
<dbReference type="GeneID" id="25983732"/>
<evidence type="ECO:0000256" key="3">
    <source>
        <dbReference type="ARBA" id="ARBA00022963"/>
    </source>
</evidence>
<evidence type="ECO:0000313" key="7">
    <source>
        <dbReference type="Proteomes" id="UP000002748"/>
    </source>
</evidence>
<dbReference type="AlphaFoldDB" id="J6F5C8"/>
<dbReference type="GO" id="GO:0016042">
    <property type="term" value="P:lipid catabolic process"/>
    <property type="evidence" value="ECO:0007669"/>
    <property type="project" value="UniProtKB-KW"/>
</dbReference>
<dbReference type="PANTHER" id="PTHR10272">
    <property type="entry name" value="PLATELET-ACTIVATING FACTOR ACETYLHYDROLASE"/>
    <property type="match status" value="1"/>
</dbReference>
<evidence type="ECO:0000256" key="2">
    <source>
        <dbReference type="ARBA" id="ARBA00022801"/>
    </source>
</evidence>
<dbReference type="VEuPathDB" id="FungiDB:A1Q1_00218"/>
<evidence type="ECO:0000256" key="5">
    <source>
        <dbReference type="SAM" id="MobiDB-lite"/>
    </source>
</evidence>
<dbReference type="RefSeq" id="XP_014182021.1">
    <property type="nucleotide sequence ID" value="XM_014326546.1"/>
</dbReference>
<organism evidence="6 7">
    <name type="scientific">Trichosporon asahii var. asahii (strain ATCC 90039 / CBS 2479 / JCM 2466 / KCTC 7840 / NBRC 103889/ NCYC 2677 / UAMH 7654)</name>
    <name type="common">Yeast</name>
    <dbReference type="NCBI Taxonomy" id="1186058"/>
    <lineage>
        <taxon>Eukaryota</taxon>
        <taxon>Fungi</taxon>
        <taxon>Dikarya</taxon>
        <taxon>Basidiomycota</taxon>
        <taxon>Agaricomycotina</taxon>
        <taxon>Tremellomycetes</taxon>
        <taxon>Trichosporonales</taxon>
        <taxon>Trichosporonaceae</taxon>
        <taxon>Trichosporon</taxon>
    </lineage>
</organism>
<gene>
    <name evidence="6" type="ORF">A1Q1_00218</name>
</gene>
<dbReference type="GO" id="GO:0003847">
    <property type="term" value="F:1-alkyl-2-acetylglycerophosphocholine esterase activity"/>
    <property type="evidence" value="ECO:0007669"/>
    <property type="project" value="UniProtKB-EC"/>
</dbReference>
<dbReference type="KEGG" id="tasa:A1Q1_00218"/>
<name>J6F5C8_TRIAS</name>
<keyword evidence="3" id="KW-0442">Lipid degradation</keyword>
<comment type="caution">
    <text evidence="6">The sequence shown here is derived from an EMBL/GenBank/DDBJ whole genome shotgun (WGS) entry which is preliminary data.</text>
</comment>
<dbReference type="PANTHER" id="PTHR10272:SF0">
    <property type="entry name" value="PLATELET-ACTIVATING FACTOR ACETYLHYDROLASE"/>
    <property type="match status" value="1"/>
</dbReference>
<dbReference type="OrthoDB" id="2363873at2759"/>
<protein>
    <recommendedName>
        <fullName evidence="1">1-alkyl-2-acetylglycerophosphocholine esterase</fullName>
        <ecNumber evidence="1">3.1.1.47</ecNumber>
    </recommendedName>
</protein>
<feature type="region of interest" description="Disordered" evidence="5">
    <location>
        <begin position="367"/>
        <end position="408"/>
    </location>
</feature>
<dbReference type="EC" id="3.1.1.47" evidence="1"/>
<dbReference type="Pfam" id="PF03403">
    <property type="entry name" value="PAF-AH_p_II"/>
    <property type="match status" value="1"/>
</dbReference>
<keyword evidence="2 6" id="KW-0378">Hydrolase</keyword>
<dbReference type="InterPro" id="IPR029058">
    <property type="entry name" value="AB_hydrolase_fold"/>
</dbReference>
<evidence type="ECO:0000313" key="6">
    <source>
        <dbReference type="EMBL" id="EJT50477.1"/>
    </source>
</evidence>
<reference evidence="6 7" key="1">
    <citation type="journal article" date="2012" name="Eukaryot. Cell">
        <title>Draft genome sequence of CBS 2479, the standard type strain of Trichosporon asahii.</title>
        <authorList>
            <person name="Yang R.Y."/>
            <person name="Li H.T."/>
            <person name="Zhu H."/>
            <person name="Zhou G.P."/>
            <person name="Wang M."/>
            <person name="Wang L."/>
        </authorList>
    </citation>
    <scope>NUCLEOTIDE SEQUENCE [LARGE SCALE GENOMIC DNA]</scope>
    <source>
        <strain evidence="7">ATCC 90039 / CBS 2479 / JCM 2466 / KCTC 7840 / NCYC 2677 / UAMH 7654</strain>
    </source>
</reference>
<dbReference type="Proteomes" id="UP000002748">
    <property type="component" value="Unassembled WGS sequence"/>
</dbReference>
<proteinExistence type="predicted"/>
<evidence type="ECO:0000256" key="1">
    <source>
        <dbReference type="ARBA" id="ARBA00013201"/>
    </source>
</evidence>
<dbReference type="Gene3D" id="3.40.50.1820">
    <property type="entry name" value="alpha/beta hydrolase"/>
    <property type="match status" value="1"/>
</dbReference>
<dbReference type="EMBL" id="ALBS01000103">
    <property type="protein sequence ID" value="EJT50477.1"/>
    <property type="molecule type" value="Genomic_DNA"/>
</dbReference>
<keyword evidence="4" id="KW-0443">Lipid metabolism</keyword>
<feature type="compositionally biased region" description="Low complexity" evidence="5">
    <location>
        <begin position="381"/>
        <end position="394"/>
    </location>
</feature>
<sequence length="408" mass="44252">MYIPLLSSFPAATPGTHKTVGIAYARVPCEPYEVDSPTIEGKPALKTSECSFAIYYPSSGETGGGVSWLPEPTSSVVAGYDKFLGGKGKWLNFGQTCSALASEGYVVVAVEHKDGSAPCVIYPEGKNTDAASAEEPMLLFTRSTNLTWPEDGALELMDFRVLQLRMRVHEMQQAYKSFQKVLNGAVVPQGMDAEQASAFSDALRDSVDMSSVVLAGHSFGGATCLRSYDKMPVPVTHVLALDPWFEPLILGEEKYGFKWPKPPPTLVINSQGFTEWKEVWPGEKRICATLGATLVTIGGLGHQGFSDFPLITSWPSKAFGNLALIHKLSMAELNGDLPELLHEIGKREVFKEGILEGAPFEVIVHDTPEHESADQDPTPASPQLRLQRTLSQQSREGEPSAVPTEGNP</sequence>
<accession>J6F5C8</accession>